<feature type="transmembrane region" description="Helical" evidence="1">
    <location>
        <begin position="894"/>
        <end position="913"/>
    </location>
</feature>
<feature type="transmembrane region" description="Helical" evidence="1">
    <location>
        <begin position="331"/>
        <end position="350"/>
    </location>
</feature>
<dbReference type="PANTHER" id="PTHR32063:SF33">
    <property type="entry name" value="RND SUPERFAMILY EFFLUX PUMP PERMEASE COMPONENT"/>
    <property type="match status" value="1"/>
</dbReference>
<name>A0ABT8KX69_9BACT</name>
<dbReference type="Pfam" id="PF00873">
    <property type="entry name" value="ACR_tran"/>
    <property type="match status" value="1"/>
</dbReference>
<dbReference type="Gene3D" id="3.30.2090.10">
    <property type="entry name" value="Multidrug efflux transporter AcrB TolC docking domain, DN and DC subdomains"/>
    <property type="match status" value="2"/>
</dbReference>
<dbReference type="SUPFAM" id="SSF82714">
    <property type="entry name" value="Multidrug efflux transporter AcrB TolC docking domain, DN and DC subdomains"/>
    <property type="match status" value="2"/>
</dbReference>
<dbReference type="PANTHER" id="PTHR32063">
    <property type="match status" value="1"/>
</dbReference>
<gene>
    <name evidence="2" type="ORF">QQ008_28285</name>
</gene>
<feature type="transmembrane region" description="Helical" evidence="1">
    <location>
        <begin position="12"/>
        <end position="32"/>
    </location>
</feature>
<dbReference type="InterPro" id="IPR001036">
    <property type="entry name" value="Acrflvin-R"/>
</dbReference>
<dbReference type="Proteomes" id="UP001172082">
    <property type="component" value="Unassembled WGS sequence"/>
</dbReference>
<evidence type="ECO:0000256" key="1">
    <source>
        <dbReference type="SAM" id="Phobius"/>
    </source>
</evidence>
<feature type="transmembrane region" description="Helical" evidence="1">
    <location>
        <begin position="868"/>
        <end position="887"/>
    </location>
</feature>
<evidence type="ECO:0000313" key="2">
    <source>
        <dbReference type="EMBL" id="MDN5205316.1"/>
    </source>
</evidence>
<keyword evidence="1" id="KW-0472">Membrane</keyword>
<organism evidence="2 3">
    <name type="scientific">Splendidivirga corallicola</name>
    <dbReference type="NCBI Taxonomy" id="3051826"/>
    <lineage>
        <taxon>Bacteria</taxon>
        <taxon>Pseudomonadati</taxon>
        <taxon>Bacteroidota</taxon>
        <taxon>Cytophagia</taxon>
        <taxon>Cytophagales</taxon>
        <taxon>Splendidivirgaceae</taxon>
        <taxon>Splendidivirga</taxon>
    </lineage>
</organism>
<keyword evidence="1" id="KW-0812">Transmembrane</keyword>
<feature type="transmembrane region" description="Helical" evidence="1">
    <location>
        <begin position="919"/>
        <end position="944"/>
    </location>
</feature>
<protein>
    <submittedName>
        <fullName evidence="2">Efflux RND transporter permease subunit</fullName>
    </submittedName>
</protein>
<feature type="transmembrane region" description="Helical" evidence="1">
    <location>
        <begin position="530"/>
        <end position="554"/>
    </location>
</feature>
<dbReference type="InterPro" id="IPR027463">
    <property type="entry name" value="AcrB_DN_DC_subdom"/>
</dbReference>
<dbReference type="Gene3D" id="1.20.1640.10">
    <property type="entry name" value="Multidrug efflux transporter AcrB transmembrane domain"/>
    <property type="match status" value="2"/>
</dbReference>
<dbReference type="SUPFAM" id="SSF82866">
    <property type="entry name" value="Multidrug efflux transporter AcrB transmembrane domain"/>
    <property type="match status" value="2"/>
</dbReference>
<dbReference type="Gene3D" id="3.30.70.1440">
    <property type="entry name" value="Multidrug efflux transporter AcrB pore domain"/>
    <property type="match status" value="1"/>
</dbReference>
<dbReference type="SUPFAM" id="SSF82693">
    <property type="entry name" value="Multidrug efflux transporter AcrB pore domain, PN1, PN2, PC1 and PC2 subdomains"/>
    <property type="match status" value="1"/>
</dbReference>
<accession>A0ABT8KX69</accession>
<dbReference type="Gene3D" id="3.30.70.1430">
    <property type="entry name" value="Multidrug efflux transporter AcrB pore domain"/>
    <property type="match status" value="2"/>
</dbReference>
<keyword evidence="1" id="KW-1133">Transmembrane helix</keyword>
<dbReference type="PRINTS" id="PR00702">
    <property type="entry name" value="ACRIFLAVINRP"/>
</dbReference>
<feature type="transmembrane region" description="Helical" evidence="1">
    <location>
        <begin position="965"/>
        <end position="986"/>
    </location>
</feature>
<feature type="transmembrane region" description="Helical" evidence="1">
    <location>
        <begin position="417"/>
        <end position="447"/>
    </location>
</feature>
<dbReference type="RefSeq" id="WP_346755338.1">
    <property type="nucleotide sequence ID" value="NZ_JAUJEA010000016.1"/>
</dbReference>
<feature type="transmembrane region" description="Helical" evidence="1">
    <location>
        <begin position="370"/>
        <end position="396"/>
    </location>
</feature>
<evidence type="ECO:0000313" key="3">
    <source>
        <dbReference type="Proteomes" id="UP001172082"/>
    </source>
</evidence>
<keyword evidence="3" id="KW-1185">Reference proteome</keyword>
<dbReference type="Gene3D" id="3.30.70.1320">
    <property type="entry name" value="Multidrug efflux transporter AcrB pore domain like"/>
    <property type="match status" value="1"/>
</dbReference>
<proteinExistence type="predicted"/>
<reference evidence="2" key="1">
    <citation type="submission" date="2023-06" db="EMBL/GenBank/DDBJ databases">
        <title>Genomic of Parafulvivirga corallium.</title>
        <authorList>
            <person name="Wang G."/>
        </authorList>
    </citation>
    <scope>NUCLEOTIDE SEQUENCE</scope>
    <source>
        <strain evidence="2">BMA10</strain>
    </source>
</reference>
<dbReference type="EMBL" id="JAUJEA010000016">
    <property type="protein sequence ID" value="MDN5205316.1"/>
    <property type="molecule type" value="Genomic_DNA"/>
</dbReference>
<sequence>MIKRLVTYFVHYPILANIVIAITILGGVFAMVNTKKSFFPTRSDRNIMIQVAMPGASPEEMEEGVTLKVEEAIKSIAGIDEVISTSSENSAVVTVITLDNYDIDDIYTELKNAIDGINSFPVSAEKPIIFKQRQMSTAQWLGLTGDVDLKTLKQYAEDIEDDLLASGVISQVVISGFNPLEISIEVPEATLLRYGLTFDQVVNAVKLNNRDISAGSIKSTSEEILIRSKAKETDSELIGEIIVRSNPDGTNLLLRDIATIKEQFAQQPNKAMLNGEEAVFLEVRKLEDEDLKDISAFVNQYVEDFNATNTGVKLETTWDFMNMLKQRLNMLTMNGFIGLLLVLISLGVFLNLRLSAWVAWGIPSSFFGMFLIGSFIGLTINMISLFGMIVVIGILVDDGIVIAENIYTHFEKHQNPIKAAIFGTLEVIPAVFTSVTTTIVAFIPLLLLTGGMEMLKDMAIVVILSLGFSLIEAFFVLPAHLASKSVLKIKKEDTRSYKIRSSINKVIDWLRHKVYGSALHYTMKYRTISFCVLVSMFIIIAGLFGGGIIQATFFPQIPFNSFNINLAFKPGERESKVEQYLERFEEVVWEVNDELKEELETEKNIITYTFSGIGSTGDGSEQGSHAGNINVLYEELDEFGISSFELIGRLHKKIGAVPDAEKFNIGGAQRWGKPVSVRLMGKNNEDLKNAKDFLKSELSEIVALKDIQDNMAVGRREMLFKLNPEAYFLGLTHNEITKQVRQGFFGEEVQRLQKGNDELRVWVRYPESGRLSVGQLENMKVKAVGEQEFPLTQLSEYSVERGIAGIKHYNTSRAITVEADLVDPYEEVPPIIEDIKNNIVPELVANYPSVKVDYGGQAQASAKAGLEVMKFFTIAFVVIFFIIMITFRSFYQAVLIISMIPLGWIGAAIGHGIEGFPVSLLSAWGMIALSGVIINDGVVFLAKFNSLVKNEGQNVYTAAYNAGIARFRAIMLTSITTVLGLYPLIIEKSFQAQFLIPMAISVAYGVLFGTFVILLFFPVMILIFNDVRIGAKWLWERLKYEWQPYTTVVLENGETMRVKKVVKKPTREDVERVLIDKRRIAEYNGFDED</sequence>
<comment type="caution">
    <text evidence="2">The sequence shown here is derived from an EMBL/GenBank/DDBJ whole genome shotgun (WGS) entry which is preliminary data.</text>
</comment>
<feature type="transmembrane region" description="Helical" evidence="1">
    <location>
        <begin position="459"/>
        <end position="481"/>
    </location>
</feature>
<feature type="transmembrane region" description="Helical" evidence="1">
    <location>
        <begin position="998"/>
        <end position="1024"/>
    </location>
</feature>